<dbReference type="Pfam" id="PF00560">
    <property type="entry name" value="LRR_1"/>
    <property type="match status" value="2"/>
</dbReference>
<accession>A0A8J4VL88</accession>
<protein>
    <submittedName>
        <fullName evidence="2">Uncharacterized protein</fullName>
    </submittedName>
</protein>
<dbReference type="AlphaFoldDB" id="A0A8J4VL88"/>
<reference evidence="2" key="1">
    <citation type="submission" date="2020-03" db="EMBL/GenBank/DDBJ databases">
        <title>Castanea mollissima Vanexum genome sequencing.</title>
        <authorList>
            <person name="Staton M."/>
        </authorList>
    </citation>
    <scope>NUCLEOTIDE SEQUENCE</scope>
    <source>
        <tissue evidence="2">Leaf</tissue>
    </source>
</reference>
<dbReference type="InterPro" id="IPR051848">
    <property type="entry name" value="PGIP"/>
</dbReference>
<evidence type="ECO:0000313" key="2">
    <source>
        <dbReference type="EMBL" id="KAF3961180.1"/>
    </source>
</evidence>
<proteinExistence type="predicted"/>
<dbReference type="PANTHER" id="PTHR48059:SF4">
    <property type="entry name" value="POLYGALACTURONASE INHIBITOR 1-RELATED"/>
    <property type="match status" value="1"/>
</dbReference>
<dbReference type="EMBL" id="JRKL02001951">
    <property type="protein sequence ID" value="KAF3961180.1"/>
    <property type="molecule type" value="Genomic_DNA"/>
</dbReference>
<dbReference type="Proteomes" id="UP000737018">
    <property type="component" value="Unassembled WGS sequence"/>
</dbReference>
<dbReference type="InterPro" id="IPR032675">
    <property type="entry name" value="LRR_dom_sf"/>
</dbReference>
<dbReference type="Gene3D" id="3.80.10.10">
    <property type="entry name" value="Ribonuclease Inhibitor"/>
    <property type="match status" value="1"/>
</dbReference>
<dbReference type="OrthoDB" id="1939111at2759"/>
<evidence type="ECO:0000256" key="1">
    <source>
        <dbReference type="ARBA" id="ARBA00004196"/>
    </source>
</evidence>
<keyword evidence="3" id="KW-1185">Reference proteome</keyword>
<sequence>MVTIGATVGPFCGKESKPEVAGSTLALAPFENELRPESLDSNLPSSPDGSLIPGLELRLSGLSNGSSSLAFIKDMKSLSFLRLRNNCISDSIPSNIGEYQQLSFLDLSFNSIRGQIPDSLFNLSLLHYLFLGNNELSGTLPAQKIPSLHIV</sequence>
<comment type="subcellular location">
    <subcellularLocation>
        <location evidence="1">Cell envelope</location>
    </subcellularLocation>
</comment>
<dbReference type="InterPro" id="IPR001611">
    <property type="entry name" value="Leu-rich_rpt"/>
</dbReference>
<gene>
    <name evidence="2" type="ORF">CMV_014175</name>
</gene>
<evidence type="ECO:0000313" key="3">
    <source>
        <dbReference type="Proteomes" id="UP000737018"/>
    </source>
</evidence>
<name>A0A8J4VL88_9ROSI</name>
<comment type="caution">
    <text evidence="2">The sequence shown here is derived from an EMBL/GenBank/DDBJ whole genome shotgun (WGS) entry which is preliminary data.</text>
</comment>
<organism evidence="2 3">
    <name type="scientific">Castanea mollissima</name>
    <name type="common">Chinese chestnut</name>
    <dbReference type="NCBI Taxonomy" id="60419"/>
    <lineage>
        <taxon>Eukaryota</taxon>
        <taxon>Viridiplantae</taxon>
        <taxon>Streptophyta</taxon>
        <taxon>Embryophyta</taxon>
        <taxon>Tracheophyta</taxon>
        <taxon>Spermatophyta</taxon>
        <taxon>Magnoliopsida</taxon>
        <taxon>eudicotyledons</taxon>
        <taxon>Gunneridae</taxon>
        <taxon>Pentapetalae</taxon>
        <taxon>rosids</taxon>
        <taxon>fabids</taxon>
        <taxon>Fagales</taxon>
        <taxon>Fagaceae</taxon>
        <taxon>Castanea</taxon>
    </lineage>
</organism>
<dbReference type="SUPFAM" id="SSF52058">
    <property type="entry name" value="L domain-like"/>
    <property type="match status" value="1"/>
</dbReference>
<dbReference type="PANTHER" id="PTHR48059">
    <property type="entry name" value="POLYGALACTURONASE INHIBITOR 1"/>
    <property type="match status" value="1"/>
</dbReference>